<dbReference type="EMBL" id="CP031769">
    <property type="protein sequence ID" value="AXR05231.1"/>
    <property type="molecule type" value="Genomic_DNA"/>
</dbReference>
<dbReference type="GO" id="GO:0008081">
    <property type="term" value="F:phosphoric diester hydrolase activity"/>
    <property type="evidence" value="ECO:0007669"/>
    <property type="project" value="InterPro"/>
</dbReference>
<reference evidence="2 3" key="1">
    <citation type="submission" date="2018-08" db="EMBL/GenBank/DDBJ databases">
        <title>Salinimonas sediminis sp. nov., a piezophilic bacterium isolated from a deep-sea sediment sample from the New Britain Trench.</title>
        <authorList>
            <person name="Cao J."/>
        </authorList>
    </citation>
    <scope>NUCLEOTIDE SEQUENCE [LARGE SCALE GENOMIC DNA]</scope>
    <source>
        <strain evidence="2 3">N102</strain>
    </source>
</reference>
<dbReference type="InterPro" id="IPR030395">
    <property type="entry name" value="GP_PDE_dom"/>
</dbReference>
<dbReference type="Gene3D" id="3.20.20.190">
    <property type="entry name" value="Phosphatidylinositol (PI) phosphodiesterase"/>
    <property type="match status" value="1"/>
</dbReference>
<evidence type="ECO:0000313" key="3">
    <source>
        <dbReference type="Proteomes" id="UP000262073"/>
    </source>
</evidence>
<proteinExistence type="predicted"/>
<gene>
    <name evidence="2" type="ORF">D0Y50_01885</name>
</gene>
<dbReference type="PROSITE" id="PS51704">
    <property type="entry name" value="GP_PDE"/>
    <property type="match status" value="1"/>
</dbReference>
<keyword evidence="3" id="KW-1185">Reference proteome</keyword>
<dbReference type="GO" id="GO:0006629">
    <property type="term" value="P:lipid metabolic process"/>
    <property type="evidence" value="ECO:0007669"/>
    <property type="project" value="InterPro"/>
</dbReference>
<dbReference type="InterPro" id="IPR017946">
    <property type="entry name" value="PLC-like_Pdiesterase_TIM-brl"/>
</dbReference>
<dbReference type="PANTHER" id="PTHR46211">
    <property type="entry name" value="GLYCEROPHOSPHORYL DIESTER PHOSPHODIESTERASE"/>
    <property type="match status" value="1"/>
</dbReference>
<dbReference type="OrthoDB" id="9795622at2"/>
<dbReference type="Pfam" id="PF03009">
    <property type="entry name" value="GDPD"/>
    <property type="match status" value="1"/>
</dbReference>
<dbReference type="Proteomes" id="UP000262073">
    <property type="component" value="Chromosome"/>
</dbReference>
<protein>
    <submittedName>
        <fullName evidence="2">Glycerophosphodiester phosphodiesterase</fullName>
    </submittedName>
</protein>
<dbReference type="PANTHER" id="PTHR46211:SF14">
    <property type="entry name" value="GLYCEROPHOSPHODIESTER PHOSPHODIESTERASE"/>
    <property type="match status" value="1"/>
</dbReference>
<feature type="domain" description="GP-PDE" evidence="1">
    <location>
        <begin position="1"/>
        <end position="228"/>
    </location>
</feature>
<sequence length="235" mass="25755">MWILGHRGASRDAPENTLSAFKLAFAQGADGIEFDTYELAEDIIVFHDKTLTRTTNGQGEVLDHSLAQLRQLDAGERQQIPLLNEVLGCCDNTALCNIEIKQLASVDSWLCKLDRALQLSQMNPARLLISSFTHGWLQQIAQRRPDLCLGALTATSAETGLKSAMAMNAYSVHFALDVVDERYVKHAHQAGLKVLVYTVDLPADMQRLAAMGVDGIFTNVPAIARQTLTDAGYLS</sequence>
<dbReference type="AlphaFoldDB" id="A0A346NI74"/>
<dbReference type="SUPFAM" id="SSF51695">
    <property type="entry name" value="PLC-like phosphodiesterases"/>
    <property type="match status" value="1"/>
</dbReference>
<accession>A0A346NI74</accession>
<evidence type="ECO:0000259" key="1">
    <source>
        <dbReference type="PROSITE" id="PS51704"/>
    </source>
</evidence>
<organism evidence="2 3">
    <name type="scientific">Salinimonas sediminis</name>
    <dbReference type="NCBI Taxonomy" id="2303538"/>
    <lineage>
        <taxon>Bacteria</taxon>
        <taxon>Pseudomonadati</taxon>
        <taxon>Pseudomonadota</taxon>
        <taxon>Gammaproteobacteria</taxon>
        <taxon>Alteromonadales</taxon>
        <taxon>Alteromonadaceae</taxon>
        <taxon>Alteromonas/Salinimonas group</taxon>
        <taxon>Salinimonas</taxon>
    </lineage>
</organism>
<name>A0A346NI74_9ALTE</name>
<dbReference type="RefSeq" id="WP_117315224.1">
    <property type="nucleotide sequence ID" value="NZ_CP031769.1"/>
</dbReference>
<evidence type="ECO:0000313" key="2">
    <source>
        <dbReference type="EMBL" id="AXR05231.1"/>
    </source>
</evidence>
<dbReference type="KEGG" id="salm:D0Y50_01885"/>